<reference evidence="2" key="1">
    <citation type="submission" date="2017-09" db="EMBL/GenBank/DDBJ databases">
        <title>Depth-based differentiation of microbial function through sediment-hosted aquifers and enrichment of novel symbionts in the deep terrestrial subsurface.</title>
        <authorList>
            <person name="Probst A.J."/>
            <person name="Ladd B."/>
            <person name="Jarett J.K."/>
            <person name="Geller-Mcgrath D.E."/>
            <person name="Sieber C.M.K."/>
            <person name="Emerson J.B."/>
            <person name="Anantharaman K."/>
            <person name="Thomas B.C."/>
            <person name="Malmstrom R."/>
            <person name="Stieglmeier M."/>
            <person name="Klingl A."/>
            <person name="Woyke T."/>
            <person name="Ryan C.M."/>
            <person name="Banfield J.F."/>
        </authorList>
    </citation>
    <scope>NUCLEOTIDE SEQUENCE [LARGE SCALE GENOMIC DNA]</scope>
</reference>
<accession>A0A2M7LJL4</accession>
<feature type="non-terminal residue" evidence="1">
    <location>
        <position position="1"/>
    </location>
</feature>
<name>A0A2M7LJL4_9BACT</name>
<evidence type="ECO:0000313" key="2">
    <source>
        <dbReference type="Proteomes" id="UP000229531"/>
    </source>
</evidence>
<evidence type="ECO:0000313" key="1">
    <source>
        <dbReference type="EMBL" id="PIX68238.1"/>
    </source>
</evidence>
<organism evidence="1 2">
    <name type="scientific">Candidatus Shapirobacteria bacterium CG_4_10_14_3_um_filter_35_13</name>
    <dbReference type="NCBI Taxonomy" id="1974873"/>
    <lineage>
        <taxon>Bacteria</taxon>
        <taxon>Candidatus Shapironibacteriota</taxon>
    </lineage>
</organism>
<proteinExistence type="predicted"/>
<comment type="caution">
    <text evidence="1">The sequence shown here is derived from an EMBL/GenBank/DDBJ whole genome shotgun (WGS) entry which is preliminary data.</text>
</comment>
<dbReference type="AlphaFoldDB" id="A0A2M7LJL4"/>
<sequence length="82" mass="9132">ANTSKYILQNFGVDTSNIDFYNMADYGSKKDKESWKTIFKKYDSIDSIVEDGEANLKAANQAALNLGFSPKTFISMPNLAII</sequence>
<gene>
    <name evidence="1" type="ORF">COZ41_00805</name>
</gene>
<protein>
    <submittedName>
        <fullName evidence="1">Uncharacterized protein</fullName>
    </submittedName>
</protein>
<dbReference type="EMBL" id="PFJG01000012">
    <property type="protein sequence ID" value="PIX68238.1"/>
    <property type="molecule type" value="Genomic_DNA"/>
</dbReference>
<dbReference type="Proteomes" id="UP000229531">
    <property type="component" value="Unassembled WGS sequence"/>
</dbReference>